<name>A0ABR2DPP7_9ROSI</name>
<keyword evidence="3" id="KW-0560">Oxidoreductase</keyword>
<evidence type="ECO:0000313" key="5">
    <source>
        <dbReference type="Proteomes" id="UP001472677"/>
    </source>
</evidence>
<proteinExistence type="predicted"/>
<dbReference type="Proteomes" id="UP001472677">
    <property type="component" value="Unassembled WGS sequence"/>
</dbReference>
<keyword evidence="1" id="KW-0285">Flavoprotein</keyword>
<sequence length="81" mass="9165">MESGVRTKKGGGIAGSLHAKTTQFDADLTLNDPNRKEYLEFTWANLRNMVEPSFADRSLINHRDYLSNGSIDCRRPSYNCL</sequence>
<dbReference type="PANTHER" id="PTHR43735:SF3">
    <property type="entry name" value="FERROPTOSIS SUPPRESSOR PROTEIN 1"/>
    <property type="match status" value="1"/>
</dbReference>
<evidence type="ECO:0000256" key="1">
    <source>
        <dbReference type="ARBA" id="ARBA00022630"/>
    </source>
</evidence>
<gene>
    <name evidence="4" type="ORF">V6N12_015952</name>
</gene>
<keyword evidence="2" id="KW-0274">FAD</keyword>
<organism evidence="4 5">
    <name type="scientific">Hibiscus sabdariffa</name>
    <name type="common">roselle</name>
    <dbReference type="NCBI Taxonomy" id="183260"/>
    <lineage>
        <taxon>Eukaryota</taxon>
        <taxon>Viridiplantae</taxon>
        <taxon>Streptophyta</taxon>
        <taxon>Embryophyta</taxon>
        <taxon>Tracheophyta</taxon>
        <taxon>Spermatophyta</taxon>
        <taxon>Magnoliopsida</taxon>
        <taxon>eudicotyledons</taxon>
        <taxon>Gunneridae</taxon>
        <taxon>Pentapetalae</taxon>
        <taxon>rosids</taxon>
        <taxon>malvids</taxon>
        <taxon>Malvales</taxon>
        <taxon>Malvaceae</taxon>
        <taxon>Malvoideae</taxon>
        <taxon>Hibiscus</taxon>
    </lineage>
</organism>
<keyword evidence="5" id="KW-1185">Reference proteome</keyword>
<dbReference type="EMBL" id="JBBPBM010000024">
    <property type="protein sequence ID" value="KAK8543402.1"/>
    <property type="molecule type" value="Genomic_DNA"/>
</dbReference>
<evidence type="ECO:0000313" key="4">
    <source>
        <dbReference type="EMBL" id="KAK8543402.1"/>
    </source>
</evidence>
<accession>A0ABR2DPP7</accession>
<evidence type="ECO:0000256" key="2">
    <source>
        <dbReference type="ARBA" id="ARBA00022827"/>
    </source>
</evidence>
<comment type="caution">
    <text evidence="4">The sequence shown here is derived from an EMBL/GenBank/DDBJ whole genome shotgun (WGS) entry which is preliminary data.</text>
</comment>
<protein>
    <submittedName>
        <fullName evidence="4">Uncharacterized protein</fullName>
    </submittedName>
</protein>
<dbReference type="PANTHER" id="PTHR43735">
    <property type="entry name" value="APOPTOSIS-INDUCING FACTOR 1"/>
    <property type="match status" value="1"/>
</dbReference>
<reference evidence="4 5" key="1">
    <citation type="journal article" date="2024" name="G3 (Bethesda)">
        <title>Genome assembly of Hibiscus sabdariffa L. provides insights into metabolisms of medicinal natural products.</title>
        <authorList>
            <person name="Kim T."/>
        </authorList>
    </citation>
    <scope>NUCLEOTIDE SEQUENCE [LARGE SCALE GENOMIC DNA]</scope>
    <source>
        <strain evidence="4">TK-2024</strain>
        <tissue evidence="4">Old leaves</tissue>
    </source>
</reference>
<evidence type="ECO:0000256" key="3">
    <source>
        <dbReference type="ARBA" id="ARBA00023002"/>
    </source>
</evidence>